<keyword evidence="4" id="KW-0378">Hydrolase</keyword>
<accession>A0A248LER6</accession>
<dbReference type="GO" id="GO:0016020">
    <property type="term" value="C:membrane"/>
    <property type="evidence" value="ECO:0007669"/>
    <property type="project" value="TreeGrafter"/>
</dbReference>
<reference evidence="10" key="1">
    <citation type="submission" date="2017-06" db="EMBL/GenBank/DDBJ databases">
        <title>Whole genome sequence of Laribacter hongkongensis LHGZ1.</title>
        <authorList>
            <person name="Chen D."/>
            <person name="Wu H."/>
            <person name="Chen J."/>
        </authorList>
    </citation>
    <scope>NUCLEOTIDE SEQUENCE [LARGE SCALE GENOMIC DNA]</scope>
    <source>
        <strain evidence="10">LHGZ1</strain>
    </source>
</reference>
<dbReference type="Gene3D" id="3.30.2010.10">
    <property type="entry name" value="Metalloproteases ('zincins'), catalytic domain"/>
    <property type="match status" value="1"/>
</dbReference>
<dbReference type="Pfam" id="PF01435">
    <property type="entry name" value="Peptidase_M48"/>
    <property type="match status" value="1"/>
</dbReference>
<evidence type="ECO:0000256" key="4">
    <source>
        <dbReference type="ARBA" id="ARBA00022801"/>
    </source>
</evidence>
<keyword evidence="6 9" id="KW-0482">Metalloprotease</keyword>
<gene>
    <name evidence="9" type="ORF">LHGZ1_0138</name>
</gene>
<keyword evidence="3" id="KW-0479">Metal-binding</keyword>
<evidence type="ECO:0000256" key="3">
    <source>
        <dbReference type="ARBA" id="ARBA00022723"/>
    </source>
</evidence>
<evidence type="ECO:0000256" key="6">
    <source>
        <dbReference type="ARBA" id="ARBA00023049"/>
    </source>
</evidence>
<evidence type="ECO:0000313" key="10">
    <source>
        <dbReference type="Proteomes" id="UP000197424"/>
    </source>
</evidence>
<evidence type="ECO:0000256" key="2">
    <source>
        <dbReference type="ARBA" id="ARBA00022670"/>
    </source>
</evidence>
<proteinExistence type="predicted"/>
<protein>
    <submittedName>
        <fullName evidence="9">Putative zinc metalloprotease</fullName>
    </submittedName>
</protein>
<sequence length="483" mass="52791">MKTPLALLLAGLMAVTPVTAQINLPDLGDSAEAGFSSRDESRAGREGVVWLRAQEAMLGDAELDDYLNRLSRRLATASPDPAQHYTLFAIDDGQINAFAMPGGYIGVHTGLLLAAQSESELASVIGHEMAHVSQRHIARQLEQQGMNQLLAIGGILAAVLMASAGGGADAALAAAQVGPGMAMQKQLAYSRDFEREADRVGMQTLTRAGFDPRAMAAFFDRMQKVNRASNNNALAFLRTHPVTSERMSEAQGRALSLPSRMPADSTEFLLAREKARLSRLDPQAAISFYTDALKDGRYLSEMAQWYGLAGAQLKRNDLAAARTSAARARALAPAPHPWLVSLDAAIAAAGGDYATSARLYREGRQRFPDAPALAYGELDSLIAAGQTDAARQLAETAVSRRPEDPELWARLARIYADRDKLRYHFALGQQLYYQQEARPALEQFQLAREAPGDDFYLRSRLDARIRELMPVVKEQIEAQRQRR</sequence>
<evidence type="ECO:0000256" key="5">
    <source>
        <dbReference type="ARBA" id="ARBA00022833"/>
    </source>
</evidence>
<dbReference type="InterPro" id="IPR011990">
    <property type="entry name" value="TPR-like_helical_dom_sf"/>
</dbReference>
<dbReference type="SUPFAM" id="SSF48452">
    <property type="entry name" value="TPR-like"/>
    <property type="match status" value="1"/>
</dbReference>
<evidence type="ECO:0000313" key="9">
    <source>
        <dbReference type="EMBL" id="ASJ22969.1"/>
    </source>
</evidence>
<dbReference type="GO" id="GO:0004222">
    <property type="term" value="F:metalloendopeptidase activity"/>
    <property type="evidence" value="ECO:0007669"/>
    <property type="project" value="InterPro"/>
</dbReference>
<dbReference type="RefSeq" id="WP_051189983.1">
    <property type="nucleotide sequence ID" value="NZ_CP022115.1"/>
</dbReference>
<evidence type="ECO:0000256" key="7">
    <source>
        <dbReference type="SAM" id="SignalP"/>
    </source>
</evidence>
<feature type="domain" description="Peptidase M48" evidence="8">
    <location>
        <begin position="64"/>
        <end position="253"/>
    </location>
</feature>
<dbReference type="EMBL" id="CP022115">
    <property type="protein sequence ID" value="ASJ22969.1"/>
    <property type="molecule type" value="Genomic_DNA"/>
</dbReference>
<comment type="cofactor">
    <cofactor evidence="1">
        <name>Zn(2+)</name>
        <dbReference type="ChEBI" id="CHEBI:29105"/>
    </cofactor>
</comment>
<keyword evidence="2 9" id="KW-0645">Protease</keyword>
<dbReference type="PANTHER" id="PTHR22726:SF1">
    <property type="entry name" value="METALLOENDOPEPTIDASE OMA1, MITOCHONDRIAL"/>
    <property type="match status" value="1"/>
</dbReference>
<keyword evidence="7" id="KW-0732">Signal</keyword>
<evidence type="ECO:0000259" key="8">
    <source>
        <dbReference type="Pfam" id="PF01435"/>
    </source>
</evidence>
<dbReference type="GeneID" id="75109589"/>
<feature type="chain" id="PRO_5044379149" evidence="7">
    <location>
        <begin position="21"/>
        <end position="483"/>
    </location>
</feature>
<dbReference type="CDD" id="cd07333">
    <property type="entry name" value="M48C_bepA_like"/>
    <property type="match status" value="1"/>
</dbReference>
<organism evidence="9 10">
    <name type="scientific">Laribacter hongkongensis</name>
    <dbReference type="NCBI Taxonomy" id="168471"/>
    <lineage>
        <taxon>Bacteria</taxon>
        <taxon>Pseudomonadati</taxon>
        <taxon>Pseudomonadota</taxon>
        <taxon>Betaproteobacteria</taxon>
        <taxon>Neisseriales</taxon>
        <taxon>Aquaspirillaceae</taxon>
        <taxon>Laribacter</taxon>
    </lineage>
</organism>
<dbReference type="AlphaFoldDB" id="A0A248LER6"/>
<dbReference type="InterPro" id="IPR051156">
    <property type="entry name" value="Mito/Outer_Membr_Metalloprot"/>
</dbReference>
<evidence type="ECO:0000256" key="1">
    <source>
        <dbReference type="ARBA" id="ARBA00001947"/>
    </source>
</evidence>
<feature type="signal peptide" evidence="7">
    <location>
        <begin position="1"/>
        <end position="20"/>
    </location>
</feature>
<keyword evidence="5" id="KW-0862">Zinc</keyword>
<dbReference type="Gene3D" id="1.25.40.10">
    <property type="entry name" value="Tetratricopeptide repeat domain"/>
    <property type="match status" value="1"/>
</dbReference>
<dbReference type="GO" id="GO:0046872">
    <property type="term" value="F:metal ion binding"/>
    <property type="evidence" value="ECO:0007669"/>
    <property type="project" value="UniProtKB-KW"/>
</dbReference>
<dbReference type="Proteomes" id="UP000197424">
    <property type="component" value="Chromosome"/>
</dbReference>
<name>A0A248LER6_9NEIS</name>
<dbReference type="GO" id="GO:0051603">
    <property type="term" value="P:proteolysis involved in protein catabolic process"/>
    <property type="evidence" value="ECO:0007669"/>
    <property type="project" value="TreeGrafter"/>
</dbReference>
<dbReference type="PANTHER" id="PTHR22726">
    <property type="entry name" value="METALLOENDOPEPTIDASE OMA1"/>
    <property type="match status" value="1"/>
</dbReference>
<dbReference type="InterPro" id="IPR001915">
    <property type="entry name" value="Peptidase_M48"/>
</dbReference>
<dbReference type="Pfam" id="PF14559">
    <property type="entry name" value="TPR_19"/>
    <property type="match status" value="1"/>
</dbReference>